<feature type="compositionally biased region" description="Low complexity" evidence="1">
    <location>
        <begin position="23"/>
        <end position="39"/>
    </location>
</feature>
<dbReference type="RefSeq" id="WP_126978213.1">
    <property type="nucleotide sequence ID" value="NZ_PQSP01000001.1"/>
</dbReference>
<dbReference type="Gene3D" id="3.30.10.10">
    <property type="entry name" value="Trypsin Inhibitor V, subunit A"/>
    <property type="match status" value="1"/>
</dbReference>
<proteinExistence type="predicted"/>
<feature type="region of interest" description="Disordered" evidence="1">
    <location>
        <begin position="23"/>
        <end position="54"/>
    </location>
</feature>
<dbReference type="PROSITE" id="PS51257">
    <property type="entry name" value="PROKAR_LIPOPROTEIN"/>
    <property type="match status" value="1"/>
</dbReference>
<dbReference type="PANTHER" id="PTHR39600">
    <property type="entry name" value="PEPTIDASE INHIBITOR I78 FAMILY PROTEIN"/>
    <property type="match status" value="1"/>
</dbReference>
<keyword evidence="4" id="KW-1185">Reference proteome</keyword>
<feature type="signal peptide" evidence="2">
    <location>
        <begin position="1"/>
        <end position="29"/>
    </location>
</feature>
<dbReference type="Pfam" id="PF11720">
    <property type="entry name" value="Inhibitor_I78"/>
    <property type="match status" value="1"/>
</dbReference>
<dbReference type="AlphaFoldDB" id="A0A433SHN8"/>
<protein>
    <recommendedName>
        <fullName evidence="5">Peptidase inhibitor I78 family protein</fullName>
    </recommendedName>
</protein>
<evidence type="ECO:0000256" key="1">
    <source>
        <dbReference type="SAM" id="MobiDB-lite"/>
    </source>
</evidence>
<evidence type="ECO:0000256" key="2">
    <source>
        <dbReference type="SAM" id="SignalP"/>
    </source>
</evidence>
<sequence length="122" mass="12943" precursor="true">MLKPLTLIAVALVLSGCVLLDGPSSSAPASPQPPAAAQQNGEEPVVLLPSPQGPQASCEAEHIQFAIGKVASTDLLEQLRQKTGARYVRILQPNQAVTLEFNAERVNVLVNDDFVVEQVTCN</sequence>
<keyword evidence="2" id="KW-0732">Signal</keyword>
<dbReference type="Proteomes" id="UP000286947">
    <property type="component" value="Unassembled WGS sequence"/>
</dbReference>
<name>A0A433SHN8_9BURK</name>
<dbReference type="EMBL" id="PQSP01000001">
    <property type="protein sequence ID" value="RUS68232.1"/>
    <property type="molecule type" value="Genomic_DNA"/>
</dbReference>
<feature type="chain" id="PRO_5019006105" description="Peptidase inhibitor I78 family protein" evidence="2">
    <location>
        <begin position="30"/>
        <end position="122"/>
    </location>
</feature>
<dbReference type="OrthoDB" id="8724542at2"/>
<accession>A0A433SHN8</accession>
<gene>
    <name evidence="3" type="ORF">CUZ56_00719</name>
</gene>
<evidence type="ECO:0008006" key="5">
    <source>
        <dbReference type="Google" id="ProtNLM"/>
    </source>
</evidence>
<reference evidence="3 4" key="1">
    <citation type="submission" date="2018-01" db="EMBL/GenBank/DDBJ databases">
        <title>Saezia sanguinis gen. nov., sp. nov., in the order Burkholderiales isolated from human blood.</title>
        <authorList>
            <person name="Medina-Pascual M.J."/>
            <person name="Valdezate S."/>
            <person name="Monzon S."/>
            <person name="Cuesta I."/>
            <person name="Carrasco G."/>
            <person name="Villalon P."/>
            <person name="Saez-Nieto J.A."/>
        </authorList>
    </citation>
    <scope>NUCLEOTIDE SEQUENCE [LARGE SCALE GENOMIC DNA]</scope>
    <source>
        <strain evidence="3 4">CNM695-12</strain>
    </source>
</reference>
<organism evidence="3 4">
    <name type="scientific">Saezia sanguinis</name>
    <dbReference type="NCBI Taxonomy" id="1965230"/>
    <lineage>
        <taxon>Bacteria</taxon>
        <taxon>Pseudomonadati</taxon>
        <taxon>Pseudomonadota</taxon>
        <taxon>Betaproteobacteria</taxon>
        <taxon>Burkholderiales</taxon>
        <taxon>Saeziaceae</taxon>
        <taxon>Saezia</taxon>
    </lineage>
</organism>
<comment type="caution">
    <text evidence="3">The sequence shown here is derived from an EMBL/GenBank/DDBJ whole genome shotgun (WGS) entry which is preliminary data.</text>
</comment>
<evidence type="ECO:0000313" key="3">
    <source>
        <dbReference type="EMBL" id="RUS68232.1"/>
    </source>
</evidence>
<dbReference type="InterPro" id="IPR021719">
    <property type="entry name" value="Prot_inh_I78"/>
</dbReference>
<dbReference type="PANTHER" id="PTHR39600:SF1">
    <property type="entry name" value="PEPTIDASE INHIBITOR I78 FAMILY PROTEIN"/>
    <property type="match status" value="1"/>
</dbReference>
<evidence type="ECO:0000313" key="4">
    <source>
        <dbReference type="Proteomes" id="UP000286947"/>
    </source>
</evidence>